<dbReference type="RefSeq" id="WP_019541780.1">
    <property type="nucleotide sequence ID" value="NZ_JABAFA010000004.1"/>
</dbReference>
<dbReference type="Pfam" id="PF01784">
    <property type="entry name" value="DUF34_NIF3"/>
    <property type="match status" value="1"/>
</dbReference>
<protein>
    <recommendedName>
        <fullName evidence="2">GTP cyclohydrolase 1 type 2 homolog</fullName>
    </recommendedName>
</protein>
<organism evidence="5 6">
    <name type="scientific">Selenomonas bovis</name>
    <dbReference type="NCBI Taxonomy" id="416586"/>
    <lineage>
        <taxon>Bacteria</taxon>
        <taxon>Bacillati</taxon>
        <taxon>Bacillota</taxon>
        <taxon>Negativicutes</taxon>
        <taxon>Selenomonadales</taxon>
        <taxon>Selenomonadaceae</taxon>
        <taxon>Selenomonas</taxon>
    </lineage>
</organism>
<feature type="binding site" evidence="4">
    <location>
        <position position="232"/>
    </location>
    <ligand>
        <name>a divalent metal cation</name>
        <dbReference type="ChEBI" id="CHEBI:60240"/>
        <label>1</label>
    </ligand>
</feature>
<evidence type="ECO:0000313" key="6">
    <source>
        <dbReference type="Proteomes" id="UP000543804"/>
    </source>
</evidence>
<sequence>MVTCQDIMDVMEEIAPRHLAEDWDNPGLLVGSPAARVERVFVCLDVSDAAVAQAAACGAQLIISHHPLIFRPLKALNTAEPLGRRIASLLAHGIAAFAAHTNLDIAEGGVNDVLARAVGLSHLSAFVITAQAADGHTQSLGRVGTLEAPMRIEDFAARVRAALPVAHVRFVDAGPRPVRKVALVSGSGAEFIGRAAVLGADAYLTGDVRYHDAQHAAELGIHLIDAGHFGTEFPVVAALAARLRTLFAERSWRVEVVEDTAARDFFQVL</sequence>
<dbReference type="PANTHER" id="PTHR13799">
    <property type="entry name" value="NGG1 INTERACTING FACTOR 3"/>
    <property type="match status" value="1"/>
</dbReference>
<accession>A0A848B2E3</accession>
<dbReference type="NCBIfam" id="TIGR00486">
    <property type="entry name" value="YbgI_SA1388"/>
    <property type="match status" value="1"/>
</dbReference>
<evidence type="ECO:0000256" key="2">
    <source>
        <dbReference type="ARBA" id="ARBA00022112"/>
    </source>
</evidence>
<feature type="binding site" evidence="4">
    <location>
        <position position="104"/>
    </location>
    <ligand>
        <name>a divalent metal cation</name>
        <dbReference type="ChEBI" id="CHEBI:60240"/>
        <label>1</label>
    </ligand>
</feature>
<reference evidence="5 6" key="1">
    <citation type="submission" date="2020-04" db="EMBL/GenBank/DDBJ databases">
        <authorList>
            <person name="Hitch T.C.A."/>
            <person name="Wylensek D."/>
            <person name="Clavel T."/>
        </authorList>
    </citation>
    <scope>NUCLEOTIDE SEQUENCE [LARGE SCALE GENOMIC DNA]</scope>
    <source>
        <strain evidence="5 6">PG-130-P53-12</strain>
    </source>
</reference>
<feature type="binding site" evidence="4">
    <location>
        <position position="228"/>
    </location>
    <ligand>
        <name>a divalent metal cation</name>
        <dbReference type="ChEBI" id="CHEBI:60240"/>
        <label>1</label>
    </ligand>
</feature>
<evidence type="ECO:0000256" key="4">
    <source>
        <dbReference type="PIRSR" id="PIRSR602678-1"/>
    </source>
</evidence>
<dbReference type="SUPFAM" id="SSF102705">
    <property type="entry name" value="NIF3 (NGG1p interacting factor 3)-like"/>
    <property type="match status" value="1"/>
</dbReference>
<dbReference type="InterPro" id="IPR036069">
    <property type="entry name" value="DUF34/NIF3_sf"/>
</dbReference>
<name>A0A848B2E3_9FIRM</name>
<evidence type="ECO:0000313" key="5">
    <source>
        <dbReference type="EMBL" id="NMD98370.1"/>
    </source>
</evidence>
<evidence type="ECO:0000256" key="1">
    <source>
        <dbReference type="ARBA" id="ARBA00006964"/>
    </source>
</evidence>
<dbReference type="PANTHER" id="PTHR13799:SF14">
    <property type="entry name" value="GTP CYCLOHYDROLASE 1 TYPE 2 HOMOLOG"/>
    <property type="match status" value="1"/>
</dbReference>
<comment type="similarity">
    <text evidence="1">Belongs to the GTP cyclohydrolase I type 2/NIF3 family.</text>
</comment>
<keyword evidence="6" id="KW-1185">Reference proteome</keyword>
<feature type="binding site" evidence="4">
    <location>
        <position position="66"/>
    </location>
    <ligand>
        <name>a divalent metal cation</name>
        <dbReference type="ChEBI" id="CHEBI:60240"/>
        <label>1</label>
    </ligand>
</feature>
<dbReference type="Proteomes" id="UP000543804">
    <property type="component" value="Unassembled WGS sequence"/>
</dbReference>
<dbReference type="FunFam" id="3.40.1390.30:FF:000001">
    <property type="entry name" value="GTP cyclohydrolase 1 type 2"/>
    <property type="match status" value="1"/>
</dbReference>
<proteinExistence type="inferred from homology"/>
<dbReference type="GO" id="GO:0005737">
    <property type="term" value="C:cytoplasm"/>
    <property type="evidence" value="ECO:0007669"/>
    <property type="project" value="TreeGrafter"/>
</dbReference>
<evidence type="ECO:0000256" key="3">
    <source>
        <dbReference type="ARBA" id="ARBA00022723"/>
    </source>
</evidence>
<keyword evidence="3 4" id="KW-0479">Metal-binding</keyword>
<dbReference type="Gene3D" id="3.40.1390.30">
    <property type="entry name" value="NIF3 (NGG1p interacting factor 3)-like"/>
    <property type="match status" value="2"/>
</dbReference>
<gene>
    <name evidence="5" type="ORF">HF878_02575</name>
</gene>
<comment type="caution">
    <text evidence="5">The sequence shown here is derived from an EMBL/GenBank/DDBJ whole genome shotgun (WGS) entry which is preliminary data.</text>
</comment>
<dbReference type="InterPro" id="IPR002678">
    <property type="entry name" value="DUF34/NIF3"/>
</dbReference>
<dbReference type="EMBL" id="JABAFA010000004">
    <property type="protein sequence ID" value="NMD98370.1"/>
    <property type="molecule type" value="Genomic_DNA"/>
</dbReference>
<feature type="binding site" evidence="4">
    <location>
        <position position="65"/>
    </location>
    <ligand>
        <name>a divalent metal cation</name>
        <dbReference type="ChEBI" id="CHEBI:60240"/>
        <label>1</label>
    </ligand>
</feature>
<dbReference type="AlphaFoldDB" id="A0A848B2E3"/>
<dbReference type="GO" id="GO:0046872">
    <property type="term" value="F:metal ion binding"/>
    <property type="evidence" value="ECO:0007669"/>
    <property type="project" value="UniProtKB-KW"/>
</dbReference>